<comment type="similarity">
    <text evidence="2">Belongs to the fascin family.</text>
</comment>
<dbReference type="PIRSF" id="PIRSF005682">
    <property type="entry name" value="Fascin"/>
    <property type="match status" value="1"/>
</dbReference>
<gene>
    <name evidence="7" type="ORF">LAZ67_3001160</name>
</gene>
<evidence type="ECO:0000313" key="7">
    <source>
        <dbReference type="EMBL" id="UYV64547.1"/>
    </source>
</evidence>
<keyword evidence="8" id="KW-1185">Reference proteome</keyword>
<proteinExistence type="inferred from homology"/>
<keyword evidence="3" id="KW-0963">Cytoplasm</keyword>
<name>A0ABY6KA02_9ARAC</name>
<dbReference type="PANTHER" id="PTHR10551">
    <property type="entry name" value="FASCIN"/>
    <property type="match status" value="1"/>
</dbReference>
<dbReference type="Pfam" id="PF06268">
    <property type="entry name" value="Fascin"/>
    <property type="match status" value="4"/>
</dbReference>
<keyword evidence="5" id="KW-0206">Cytoskeleton</keyword>
<feature type="domain" description="Fascin-like" evidence="6">
    <location>
        <begin position="449"/>
        <end position="542"/>
    </location>
</feature>
<feature type="domain" description="Fascin-like" evidence="6">
    <location>
        <begin position="31"/>
        <end position="142"/>
    </location>
</feature>
<dbReference type="Gene3D" id="2.80.10.50">
    <property type="match status" value="4"/>
</dbReference>
<evidence type="ECO:0000313" key="8">
    <source>
        <dbReference type="Proteomes" id="UP001235939"/>
    </source>
</evidence>
<evidence type="ECO:0000256" key="2">
    <source>
        <dbReference type="ARBA" id="ARBA00007415"/>
    </source>
</evidence>
<accession>A0ABY6KA02</accession>
<feature type="domain" description="Fascin-like" evidence="6">
    <location>
        <begin position="300"/>
        <end position="366"/>
    </location>
</feature>
<comment type="subcellular location">
    <subcellularLocation>
        <location evidence="1">Cytoplasm</location>
        <location evidence="1">Cytoskeleton</location>
    </subcellularLocation>
</comment>
<protein>
    <submittedName>
        <fullName evidence="7">FSCN1</fullName>
    </submittedName>
</protein>
<evidence type="ECO:0000259" key="6">
    <source>
        <dbReference type="Pfam" id="PF06268"/>
    </source>
</evidence>
<organism evidence="7 8">
    <name type="scientific">Cordylochernes scorpioides</name>
    <dbReference type="NCBI Taxonomy" id="51811"/>
    <lineage>
        <taxon>Eukaryota</taxon>
        <taxon>Metazoa</taxon>
        <taxon>Ecdysozoa</taxon>
        <taxon>Arthropoda</taxon>
        <taxon>Chelicerata</taxon>
        <taxon>Arachnida</taxon>
        <taxon>Pseudoscorpiones</taxon>
        <taxon>Cheliferoidea</taxon>
        <taxon>Chernetidae</taxon>
        <taxon>Cordylochernes</taxon>
    </lineage>
</organism>
<evidence type="ECO:0000256" key="3">
    <source>
        <dbReference type="ARBA" id="ARBA00022490"/>
    </source>
</evidence>
<dbReference type="InterPro" id="IPR022768">
    <property type="entry name" value="Fascin-like_dom"/>
</dbReference>
<dbReference type="InterPro" id="IPR008999">
    <property type="entry name" value="Actin-crosslinking"/>
</dbReference>
<dbReference type="EMBL" id="CP092865">
    <property type="protein sequence ID" value="UYV64547.1"/>
    <property type="molecule type" value="Genomic_DNA"/>
</dbReference>
<keyword evidence="4" id="KW-0009">Actin-binding</keyword>
<feature type="domain" description="Fascin-like" evidence="6">
    <location>
        <begin position="207"/>
        <end position="272"/>
    </location>
</feature>
<evidence type="ECO:0000256" key="4">
    <source>
        <dbReference type="ARBA" id="ARBA00023203"/>
    </source>
</evidence>
<dbReference type="PANTHER" id="PTHR10551:SF9">
    <property type="entry name" value="FASCIN-2"/>
    <property type="match status" value="1"/>
</dbReference>
<evidence type="ECO:0000256" key="1">
    <source>
        <dbReference type="ARBA" id="ARBA00004245"/>
    </source>
</evidence>
<reference evidence="7 8" key="1">
    <citation type="submission" date="2022-01" db="EMBL/GenBank/DDBJ databases">
        <title>A chromosomal length assembly of Cordylochernes scorpioides.</title>
        <authorList>
            <person name="Zeh D."/>
            <person name="Zeh J."/>
        </authorList>
    </citation>
    <scope>NUCLEOTIDE SEQUENCE [LARGE SCALE GENOMIC DNA]</scope>
    <source>
        <strain evidence="7">IN4F17</strain>
        <tissue evidence="7">Whole Body</tissue>
    </source>
</reference>
<sequence length="542" mass="59289">MAGWSMTANRLFTAEQRELWSVGLINAQSGRYLTAETFGHRVNASGAGLKRRQLWQLEPAAGGGVCLRSHLGTYLAVDGFGNVACVAEEREEPGATFLIWVSDDGTGRWALKNELRGYYLGASGDKLVCGAKSPGPGELWTVHLAARPQVLLRSLGRRRFARAVGDEVLVDANTPWGQDTLFTLDFQGGRYALHAAGRFTQVLCHVRCDGRFLASDGLLVAEKSPDCLYTLEFHQGHLALADSRGRYLAPIGSRATLRAKSTFVTKDELFSLEDSVPQAAFMAFNSKYVSVKQAPCAVAGVDLSANQDLASDHETFQLEHDPGPDRWYLRTLQDTYWTLDSSSGIQARADKGSTLSLFLCARRARTMRRSANCLFKLEWLTDGTVALVANNGRYVGAKRSGHLFAVAETPDGPCERFHFELAHRSSLVLRCEQGYVGFKSTASPRLECNKATYELIHIENDTKGAVFLRATVCPAGDGYLHLEDDGAVAAEATGPRQGFHLELRAPGRLGIKTTQGRYLVADKTGALRASTTEAARATLWEY</sequence>
<dbReference type="Proteomes" id="UP001235939">
    <property type="component" value="Chromosome 03"/>
</dbReference>
<dbReference type="InterPro" id="IPR024703">
    <property type="entry name" value="Fascin_metazoans"/>
</dbReference>
<evidence type="ECO:0000256" key="5">
    <source>
        <dbReference type="ARBA" id="ARBA00023212"/>
    </source>
</evidence>
<dbReference type="SUPFAM" id="SSF50405">
    <property type="entry name" value="Actin-crosslinking proteins"/>
    <property type="match status" value="4"/>
</dbReference>
<dbReference type="InterPro" id="IPR010431">
    <property type="entry name" value="Fascin"/>
</dbReference>